<dbReference type="PANTHER" id="PTHR31672:SF13">
    <property type="entry name" value="F-BOX PROTEIN CPR30-LIKE"/>
    <property type="match status" value="1"/>
</dbReference>
<dbReference type="AlphaFoldDB" id="G7JXI4"/>
<evidence type="ECO:0000313" key="4">
    <source>
        <dbReference type="EnsemblPlants" id="AES95155"/>
    </source>
</evidence>
<reference evidence="2 5" key="2">
    <citation type="journal article" date="2014" name="BMC Genomics">
        <title>An improved genome release (version Mt4.0) for the model legume Medicago truncatula.</title>
        <authorList>
            <person name="Tang H."/>
            <person name="Krishnakumar V."/>
            <person name="Bidwell S."/>
            <person name="Rosen B."/>
            <person name="Chan A."/>
            <person name="Zhou S."/>
            <person name="Gentzbittel L."/>
            <person name="Childs K.L."/>
            <person name="Yandell M."/>
            <person name="Gundlach H."/>
            <person name="Mayer K.F."/>
            <person name="Schwartz D.C."/>
            <person name="Town C.D."/>
        </authorList>
    </citation>
    <scope>GENOME REANNOTATION</scope>
    <source>
        <strain evidence="4 5">cv. Jemalong A17</strain>
    </source>
</reference>
<accession>G7JXI4</accession>
<gene>
    <name evidence="4" type="primary">11433981</name>
    <name evidence="2" type="ordered locus">MTR_5g022420</name>
    <name evidence="3" type="ORF">MtrunA17_Chr5g0405671</name>
</gene>
<dbReference type="Proteomes" id="UP000002051">
    <property type="component" value="Chromosome 5"/>
</dbReference>
<dbReference type="KEGG" id="mtr:11433981"/>
<dbReference type="OrthoDB" id="1867629at2759"/>
<dbReference type="Pfam" id="PF07734">
    <property type="entry name" value="FBA_1"/>
    <property type="match status" value="1"/>
</dbReference>
<reference evidence="4" key="3">
    <citation type="submission" date="2015-04" db="UniProtKB">
        <authorList>
            <consortium name="EnsemblPlants"/>
        </authorList>
    </citation>
    <scope>IDENTIFICATION</scope>
    <source>
        <strain evidence="4">cv. Jemalong A17</strain>
    </source>
</reference>
<dbReference type="CDD" id="cd22157">
    <property type="entry name" value="F-box_AtFBW1-like"/>
    <property type="match status" value="1"/>
</dbReference>
<dbReference type="PANTHER" id="PTHR31672">
    <property type="entry name" value="BNACNNG10540D PROTEIN"/>
    <property type="match status" value="1"/>
</dbReference>
<organism evidence="2 5">
    <name type="scientific">Medicago truncatula</name>
    <name type="common">Barrel medic</name>
    <name type="synonym">Medicago tribuloides</name>
    <dbReference type="NCBI Taxonomy" id="3880"/>
    <lineage>
        <taxon>Eukaryota</taxon>
        <taxon>Viridiplantae</taxon>
        <taxon>Streptophyta</taxon>
        <taxon>Embryophyta</taxon>
        <taxon>Tracheophyta</taxon>
        <taxon>Spermatophyta</taxon>
        <taxon>Magnoliopsida</taxon>
        <taxon>eudicotyledons</taxon>
        <taxon>Gunneridae</taxon>
        <taxon>Pentapetalae</taxon>
        <taxon>rosids</taxon>
        <taxon>fabids</taxon>
        <taxon>Fabales</taxon>
        <taxon>Fabaceae</taxon>
        <taxon>Papilionoideae</taxon>
        <taxon>50 kb inversion clade</taxon>
        <taxon>NPAAA clade</taxon>
        <taxon>Hologalegina</taxon>
        <taxon>IRL clade</taxon>
        <taxon>Trifolieae</taxon>
        <taxon>Medicago</taxon>
    </lineage>
</organism>
<dbReference type="Gene3D" id="1.20.1280.50">
    <property type="match status" value="1"/>
</dbReference>
<dbReference type="STRING" id="3880.G7JXI4"/>
<dbReference type="InterPro" id="IPR017451">
    <property type="entry name" value="F-box-assoc_interact_dom"/>
</dbReference>
<name>G7JXI4_MEDTR</name>
<protein>
    <submittedName>
        <fullName evidence="2">F-box protein interaction domain protein</fullName>
    </submittedName>
    <submittedName>
        <fullName evidence="3">Putative F-box domain-containing protein</fullName>
    </submittedName>
</protein>
<dbReference type="SUPFAM" id="SSF81383">
    <property type="entry name" value="F-box domain"/>
    <property type="match status" value="1"/>
</dbReference>
<keyword evidence="5" id="KW-1185">Reference proteome</keyword>
<evidence type="ECO:0000313" key="6">
    <source>
        <dbReference type="Proteomes" id="UP000265566"/>
    </source>
</evidence>
<dbReference type="PROSITE" id="PS50181">
    <property type="entry name" value="FBOX"/>
    <property type="match status" value="1"/>
</dbReference>
<dbReference type="HOGENOM" id="CLU_027176_1_4_1"/>
<reference evidence="6" key="4">
    <citation type="journal article" date="2018" name="Nat. Plants">
        <title>Whole-genome landscape of Medicago truncatula symbiotic genes.</title>
        <authorList>
            <person name="Pecrix Y."/>
            <person name="Staton S.E."/>
            <person name="Sallet E."/>
            <person name="Lelandais-Briere C."/>
            <person name="Moreau S."/>
            <person name="Carrere S."/>
            <person name="Blein T."/>
            <person name="Jardinaud M.F."/>
            <person name="Latrasse D."/>
            <person name="Zouine M."/>
            <person name="Zahm M."/>
            <person name="Kreplak J."/>
            <person name="Mayjonade B."/>
            <person name="Satge C."/>
            <person name="Perez M."/>
            <person name="Cauet S."/>
            <person name="Marande W."/>
            <person name="Chantry-Darmon C."/>
            <person name="Lopez-Roques C."/>
            <person name="Bouchez O."/>
            <person name="Berard A."/>
            <person name="Debelle F."/>
            <person name="Munos S."/>
            <person name="Bendahmane A."/>
            <person name="Berges H."/>
            <person name="Niebel A."/>
            <person name="Buitink J."/>
            <person name="Frugier F."/>
            <person name="Benhamed M."/>
            <person name="Crespi M."/>
            <person name="Gouzy J."/>
            <person name="Gamas P."/>
        </authorList>
    </citation>
    <scope>NUCLEOTIDE SEQUENCE [LARGE SCALE GENOMIC DNA]</scope>
    <source>
        <strain evidence="6">cv. Jemalong A17</strain>
    </source>
</reference>
<dbReference type="OMA" id="PHENCIL"/>
<dbReference type="InterPro" id="IPR036047">
    <property type="entry name" value="F-box-like_dom_sf"/>
</dbReference>
<reference evidence="3" key="5">
    <citation type="journal article" date="2018" name="Nat. Plants">
        <title>Whole-genome landscape of Medicago truncatula symbiotic genes.</title>
        <authorList>
            <person name="Pecrix Y."/>
            <person name="Gamas P."/>
            <person name="Carrere S."/>
        </authorList>
    </citation>
    <scope>NUCLEOTIDE SEQUENCE</scope>
    <source>
        <tissue evidence="3">Leaves</tissue>
    </source>
</reference>
<dbReference type="InterPro" id="IPR006527">
    <property type="entry name" value="F-box-assoc_dom_typ1"/>
</dbReference>
<dbReference type="SMART" id="SM00256">
    <property type="entry name" value="FBOX"/>
    <property type="match status" value="1"/>
</dbReference>
<dbReference type="InterPro" id="IPR050796">
    <property type="entry name" value="SCF_F-box_component"/>
</dbReference>
<evidence type="ECO:0000313" key="5">
    <source>
        <dbReference type="Proteomes" id="UP000002051"/>
    </source>
</evidence>
<dbReference type="EMBL" id="CM001221">
    <property type="protein sequence ID" value="AES95155.1"/>
    <property type="molecule type" value="Genomic_DNA"/>
</dbReference>
<dbReference type="NCBIfam" id="TIGR01640">
    <property type="entry name" value="F_box_assoc_1"/>
    <property type="match status" value="1"/>
</dbReference>
<dbReference type="EMBL" id="PSQE01000005">
    <property type="protein sequence ID" value="RHN54343.1"/>
    <property type="molecule type" value="Genomic_DNA"/>
</dbReference>
<dbReference type="EnsemblPlants" id="AES95155">
    <property type="protein sequence ID" value="AES95155"/>
    <property type="gene ID" value="MTR_5g022420"/>
</dbReference>
<dbReference type="Gramene" id="rna29360">
    <property type="protein sequence ID" value="RHN54343.1"/>
    <property type="gene ID" value="gene29360"/>
</dbReference>
<proteinExistence type="predicted"/>
<evidence type="ECO:0000259" key="1">
    <source>
        <dbReference type="PROSITE" id="PS50181"/>
    </source>
</evidence>
<sequence>MGGENVNNTDSTLPVAETTANKPLPFLPEELIVIILLRLPVRSLLRFKCVCKSWKTLFSDTHFANNHFLISTVYPQLVACESVSAYRTWEIKTYPIESLLENSSTTVIPVSNTGHQRYTILGSCNGFLCLYDNYQRCVRLWNPSINLKSKSSPTIDRFIYYGFGYDQVNHKYKLLAVKAFSRITETMIYTFGENSCKNVEVKDFPRYPPNRKHLGKFVSGTLNWIVDERDGRATILSFDIEKETYRQVLLPQHGYAVYSPGLYVLSNCICVCTSFLDTRWQLWMMKKYGVAESWTKLMSIPHENLLISNISLWPCVEPLFISENGVVLLMNTSSSQLILYNLNSRGLYFPRIPPSYLNIYYIEPKLDLHIYHESLLSPQC</sequence>
<dbReference type="InterPro" id="IPR001810">
    <property type="entry name" value="F-box_dom"/>
</dbReference>
<evidence type="ECO:0000313" key="2">
    <source>
        <dbReference type="EMBL" id="AES95155.1"/>
    </source>
</evidence>
<evidence type="ECO:0000313" key="3">
    <source>
        <dbReference type="EMBL" id="RHN54343.1"/>
    </source>
</evidence>
<dbReference type="Proteomes" id="UP000265566">
    <property type="component" value="Chromosome 5"/>
</dbReference>
<reference evidence="2 5" key="1">
    <citation type="journal article" date="2011" name="Nature">
        <title>The Medicago genome provides insight into the evolution of rhizobial symbioses.</title>
        <authorList>
            <person name="Young N.D."/>
            <person name="Debelle F."/>
            <person name="Oldroyd G.E."/>
            <person name="Geurts R."/>
            <person name="Cannon S.B."/>
            <person name="Udvardi M.K."/>
            <person name="Benedito V.A."/>
            <person name="Mayer K.F."/>
            <person name="Gouzy J."/>
            <person name="Schoof H."/>
            <person name="Van de Peer Y."/>
            <person name="Proost S."/>
            <person name="Cook D.R."/>
            <person name="Meyers B.C."/>
            <person name="Spannagl M."/>
            <person name="Cheung F."/>
            <person name="De Mita S."/>
            <person name="Krishnakumar V."/>
            <person name="Gundlach H."/>
            <person name="Zhou S."/>
            <person name="Mudge J."/>
            <person name="Bharti A.K."/>
            <person name="Murray J.D."/>
            <person name="Naoumkina M.A."/>
            <person name="Rosen B."/>
            <person name="Silverstein K.A."/>
            <person name="Tang H."/>
            <person name="Rombauts S."/>
            <person name="Zhao P.X."/>
            <person name="Zhou P."/>
            <person name="Barbe V."/>
            <person name="Bardou P."/>
            <person name="Bechner M."/>
            <person name="Bellec A."/>
            <person name="Berger A."/>
            <person name="Berges H."/>
            <person name="Bidwell S."/>
            <person name="Bisseling T."/>
            <person name="Choisne N."/>
            <person name="Couloux A."/>
            <person name="Denny R."/>
            <person name="Deshpande S."/>
            <person name="Dai X."/>
            <person name="Doyle J.J."/>
            <person name="Dudez A.M."/>
            <person name="Farmer A.D."/>
            <person name="Fouteau S."/>
            <person name="Franken C."/>
            <person name="Gibelin C."/>
            <person name="Gish J."/>
            <person name="Goldstein S."/>
            <person name="Gonzalez A.J."/>
            <person name="Green P.J."/>
            <person name="Hallab A."/>
            <person name="Hartog M."/>
            <person name="Hua A."/>
            <person name="Humphray S.J."/>
            <person name="Jeong D.H."/>
            <person name="Jing Y."/>
            <person name="Jocker A."/>
            <person name="Kenton S.M."/>
            <person name="Kim D.J."/>
            <person name="Klee K."/>
            <person name="Lai H."/>
            <person name="Lang C."/>
            <person name="Lin S."/>
            <person name="Macmil S.L."/>
            <person name="Magdelenat G."/>
            <person name="Matthews L."/>
            <person name="McCorrison J."/>
            <person name="Monaghan E.L."/>
            <person name="Mun J.H."/>
            <person name="Najar F.Z."/>
            <person name="Nicholson C."/>
            <person name="Noirot C."/>
            <person name="O'Bleness M."/>
            <person name="Paule C.R."/>
            <person name="Poulain J."/>
            <person name="Prion F."/>
            <person name="Qin B."/>
            <person name="Qu C."/>
            <person name="Retzel E.F."/>
            <person name="Riddle C."/>
            <person name="Sallet E."/>
            <person name="Samain S."/>
            <person name="Samson N."/>
            <person name="Sanders I."/>
            <person name="Saurat O."/>
            <person name="Scarpelli C."/>
            <person name="Schiex T."/>
            <person name="Segurens B."/>
            <person name="Severin A.J."/>
            <person name="Sherrier D.J."/>
            <person name="Shi R."/>
            <person name="Sims S."/>
            <person name="Singer S.R."/>
            <person name="Sinharoy S."/>
            <person name="Sterck L."/>
            <person name="Viollet A."/>
            <person name="Wang B.B."/>
            <person name="Wang K."/>
            <person name="Wang M."/>
            <person name="Wang X."/>
            <person name="Warfsmann J."/>
            <person name="Weissenbach J."/>
            <person name="White D.D."/>
            <person name="White J.D."/>
            <person name="Wiley G.B."/>
            <person name="Wincker P."/>
            <person name="Xing Y."/>
            <person name="Yang L."/>
            <person name="Yao Z."/>
            <person name="Ying F."/>
            <person name="Zhai J."/>
            <person name="Zhou L."/>
            <person name="Zuber A."/>
            <person name="Denarie J."/>
            <person name="Dixon R.A."/>
            <person name="May G.D."/>
            <person name="Schwartz D.C."/>
            <person name="Rogers J."/>
            <person name="Quetier F."/>
            <person name="Town C.D."/>
            <person name="Roe B.A."/>
        </authorList>
    </citation>
    <scope>NUCLEOTIDE SEQUENCE [LARGE SCALE GENOMIC DNA]</scope>
    <source>
        <strain evidence="2">A17</strain>
        <strain evidence="4 5">cv. Jemalong A17</strain>
    </source>
</reference>
<dbReference type="Pfam" id="PF00646">
    <property type="entry name" value="F-box"/>
    <property type="match status" value="1"/>
</dbReference>
<dbReference type="PaxDb" id="3880-AES95155"/>
<feature type="domain" description="F-box" evidence="1">
    <location>
        <begin position="21"/>
        <end position="77"/>
    </location>
</feature>